<accession>A0AAD9RWZ4</accession>
<name>A0AAD9RWZ4_9HYME</name>
<evidence type="ECO:0000256" key="1">
    <source>
        <dbReference type="SAM" id="MobiDB-lite"/>
    </source>
</evidence>
<sequence>MEEDTLGEDTSEVEAVWNYSQSWTKTNYSHLHQELVYVFVLLLTANKDEGAEQEHGFQRPTGHPGLDRYVDSASS</sequence>
<dbReference type="EMBL" id="JAIFRP010000007">
    <property type="protein sequence ID" value="KAK2587185.1"/>
    <property type="molecule type" value="Genomic_DNA"/>
</dbReference>
<reference evidence="2" key="1">
    <citation type="submission" date="2021-08" db="EMBL/GenBank/DDBJ databases">
        <authorList>
            <person name="Misof B."/>
            <person name="Oliver O."/>
            <person name="Podsiadlowski L."/>
            <person name="Donath A."/>
            <person name="Peters R."/>
            <person name="Mayer C."/>
            <person name="Rust J."/>
            <person name="Gunkel S."/>
            <person name="Lesny P."/>
            <person name="Martin S."/>
            <person name="Oeyen J.P."/>
            <person name="Petersen M."/>
            <person name="Panagiotis P."/>
            <person name="Wilbrandt J."/>
            <person name="Tanja T."/>
        </authorList>
    </citation>
    <scope>NUCLEOTIDE SEQUENCE</scope>
    <source>
        <strain evidence="2">GBR_01_08_01A</strain>
        <tissue evidence="2">Thorax + abdomen</tissue>
    </source>
</reference>
<feature type="compositionally biased region" description="Basic and acidic residues" evidence="1">
    <location>
        <begin position="65"/>
        <end position="75"/>
    </location>
</feature>
<evidence type="ECO:0000313" key="3">
    <source>
        <dbReference type="Proteomes" id="UP001258017"/>
    </source>
</evidence>
<dbReference type="AlphaFoldDB" id="A0AAD9RWZ4"/>
<proteinExistence type="predicted"/>
<protein>
    <submittedName>
        <fullName evidence="2">Uncharacterized protein</fullName>
    </submittedName>
</protein>
<feature type="region of interest" description="Disordered" evidence="1">
    <location>
        <begin position="50"/>
        <end position="75"/>
    </location>
</feature>
<organism evidence="2 3">
    <name type="scientific">Odynerus spinipes</name>
    <dbReference type="NCBI Taxonomy" id="1348599"/>
    <lineage>
        <taxon>Eukaryota</taxon>
        <taxon>Metazoa</taxon>
        <taxon>Ecdysozoa</taxon>
        <taxon>Arthropoda</taxon>
        <taxon>Hexapoda</taxon>
        <taxon>Insecta</taxon>
        <taxon>Pterygota</taxon>
        <taxon>Neoptera</taxon>
        <taxon>Endopterygota</taxon>
        <taxon>Hymenoptera</taxon>
        <taxon>Apocrita</taxon>
        <taxon>Aculeata</taxon>
        <taxon>Vespoidea</taxon>
        <taxon>Vespidae</taxon>
        <taxon>Eumeninae</taxon>
        <taxon>Odynerus</taxon>
    </lineage>
</organism>
<evidence type="ECO:0000313" key="2">
    <source>
        <dbReference type="EMBL" id="KAK2587185.1"/>
    </source>
</evidence>
<comment type="caution">
    <text evidence="2">The sequence shown here is derived from an EMBL/GenBank/DDBJ whole genome shotgun (WGS) entry which is preliminary data.</text>
</comment>
<keyword evidence="3" id="KW-1185">Reference proteome</keyword>
<gene>
    <name evidence="2" type="ORF">KPH14_002931</name>
</gene>
<reference evidence="2" key="2">
    <citation type="journal article" date="2023" name="Commun. Biol.">
        <title>Intrasexual cuticular hydrocarbon dimorphism in a wasp sheds light on hydrocarbon biosynthesis genes in Hymenoptera.</title>
        <authorList>
            <person name="Moris V.C."/>
            <person name="Podsiadlowski L."/>
            <person name="Martin S."/>
            <person name="Oeyen J.P."/>
            <person name="Donath A."/>
            <person name="Petersen M."/>
            <person name="Wilbrandt J."/>
            <person name="Misof B."/>
            <person name="Liedtke D."/>
            <person name="Thamm M."/>
            <person name="Scheiner R."/>
            <person name="Schmitt T."/>
            <person name="Niehuis O."/>
        </authorList>
    </citation>
    <scope>NUCLEOTIDE SEQUENCE</scope>
    <source>
        <strain evidence="2">GBR_01_08_01A</strain>
    </source>
</reference>
<dbReference type="Proteomes" id="UP001258017">
    <property type="component" value="Unassembled WGS sequence"/>
</dbReference>